<sequence length="737" mass="80827">MAFSFSFKNAGKAQLGSKAKAKAEADAKAREEEDALAKIMADVENEHGSSGGGGGGILGEPEEDHRREEDVFVPSGSKRHFTNRRSTKSGPGTLTAGPGMGFPNLGGPGGFGGLAHPGYGAPAGPRGYAGPAQASFTAPAGAVAREGARADESVYTTMVAKVSNLPRTMTPQDVEALFAGFEKLKVVGVEKLPLSPLPGSRRGARTAPMKITFDKDTKFVDLVDALNKLNDKKYLGDGHYLHIDRYLGDRGGSTRKQKEPFGATLHVSKHVSKGVAPPADLGGNSRDRPREREEVNSRMLVTANAPPDLPTLKLIHQTIEGVINGGKEFEAVLMEDPRVREQERFAWLFDHKHPLNRYYRWTLHKILTSSTRPDVFHGEPEWKGPKESFKDEYATGLEDLIFSSDDGGEKQDNEDEKPVRTMVSAVDDYPSRPDTIYGVMRPKHRAALIWLLCSVPPAHIKYDEVAPITAFAMEHATEGLDEVVDLLVTNIFQPFIYSEANPRKQQPTSEDQARTRSQNPTLVINALRIISDVAMTSTKVGGACFRYRPVIGEQLVDRKVFEYLETLPSAFLLGQLSKTHYRDEIKATLDLWKDEKLFDPHILDHIDNAFNARQNAKEQAEAERKLVEKRKRKRGTVPQTALGVGRAGNGAQMDMDQDDAAAIGSMDGANDSRDSPKGPTVSTRVEEANSEPELMEDVAQQEPKLSAAPVEIPGETAAARARRLRPKAEDMFAFDED</sequence>
<feature type="compositionally biased region" description="Basic and acidic residues" evidence="2">
    <location>
        <begin position="615"/>
        <end position="626"/>
    </location>
</feature>
<evidence type="ECO:0000259" key="4">
    <source>
        <dbReference type="PROSITE" id="PS51391"/>
    </source>
</evidence>
<feature type="region of interest" description="Disordered" evidence="2">
    <location>
        <begin position="1"/>
        <end position="97"/>
    </location>
</feature>
<dbReference type="InterPro" id="IPR051485">
    <property type="entry name" value="SR-CTD_assoc_factor"/>
</dbReference>
<feature type="compositionally biased region" description="Basic and acidic residues" evidence="2">
    <location>
        <begin position="21"/>
        <end position="31"/>
    </location>
</feature>
<evidence type="ECO:0000313" key="6">
    <source>
        <dbReference type="Proteomes" id="UP000799291"/>
    </source>
</evidence>
<dbReference type="PROSITE" id="PS50128">
    <property type="entry name" value="SURP"/>
    <property type="match status" value="1"/>
</dbReference>
<dbReference type="GO" id="GO:0006396">
    <property type="term" value="P:RNA processing"/>
    <property type="evidence" value="ECO:0007669"/>
    <property type="project" value="InterPro"/>
</dbReference>
<feature type="compositionally biased region" description="Basic residues" evidence="2">
    <location>
        <begin position="77"/>
        <end position="87"/>
    </location>
</feature>
<dbReference type="PANTHER" id="PTHR23140:SF0">
    <property type="entry name" value="U2 SNRNP-ASSOCIATED SURP MOTIF-CONTAINING PROTEIN"/>
    <property type="match status" value="1"/>
</dbReference>
<dbReference type="InterPro" id="IPR035967">
    <property type="entry name" value="SWAP/Surp_sf"/>
</dbReference>
<proteinExistence type="predicted"/>
<accession>A0A6G1IKG7</accession>
<gene>
    <name evidence="5" type="ORF">K458DRAFT_423170</name>
</gene>
<dbReference type="Proteomes" id="UP000799291">
    <property type="component" value="Unassembled WGS sequence"/>
</dbReference>
<dbReference type="GO" id="GO:0005634">
    <property type="term" value="C:nucleus"/>
    <property type="evidence" value="ECO:0007669"/>
    <property type="project" value="TreeGrafter"/>
</dbReference>
<dbReference type="Pfam" id="PF01805">
    <property type="entry name" value="Surp"/>
    <property type="match status" value="1"/>
</dbReference>
<feature type="region of interest" description="Disordered" evidence="2">
    <location>
        <begin position="614"/>
        <end position="724"/>
    </location>
</feature>
<evidence type="ECO:0008006" key="7">
    <source>
        <dbReference type="Google" id="ProtNLM"/>
    </source>
</evidence>
<dbReference type="OrthoDB" id="377209at2759"/>
<dbReference type="EMBL" id="MU005612">
    <property type="protein sequence ID" value="KAF2678480.1"/>
    <property type="molecule type" value="Genomic_DNA"/>
</dbReference>
<feature type="compositionally biased region" description="Basic and acidic residues" evidence="2">
    <location>
        <begin position="285"/>
        <end position="294"/>
    </location>
</feature>
<dbReference type="PROSITE" id="PS51391">
    <property type="entry name" value="CID"/>
    <property type="match status" value="1"/>
</dbReference>
<evidence type="ECO:0000256" key="1">
    <source>
        <dbReference type="ARBA" id="ARBA00022884"/>
    </source>
</evidence>
<keyword evidence="1" id="KW-0694">RNA-binding</keyword>
<dbReference type="Gene3D" id="1.10.10.790">
    <property type="entry name" value="Surp module"/>
    <property type="match status" value="1"/>
</dbReference>
<dbReference type="PANTHER" id="PTHR23140">
    <property type="entry name" value="RNA PROCESSING PROTEIN LD23810P"/>
    <property type="match status" value="1"/>
</dbReference>
<evidence type="ECO:0000313" key="5">
    <source>
        <dbReference type="EMBL" id="KAF2678480.1"/>
    </source>
</evidence>
<protein>
    <recommendedName>
        <fullName evidence="7">SURP motif domain-containing protein</fullName>
    </recommendedName>
</protein>
<dbReference type="GO" id="GO:0003723">
    <property type="term" value="F:RNA binding"/>
    <property type="evidence" value="ECO:0007669"/>
    <property type="project" value="UniProtKB-KW"/>
</dbReference>
<dbReference type="CDD" id="cd00590">
    <property type="entry name" value="RRM_SF"/>
    <property type="match status" value="1"/>
</dbReference>
<feature type="domain" description="SURP motif" evidence="3">
    <location>
        <begin position="314"/>
        <end position="359"/>
    </location>
</feature>
<keyword evidence="6" id="KW-1185">Reference proteome</keyword>
<evidence type="ECO:0000259" key="3">
    <source>
        <dbReference type="PROSITE" id="PS50128"/>
    </source>
</evidence>
<evidence type="ECO:0000256" key="2">
    <source>
        <dbReference type="SAM" id="MobiDB-lite"/>
    </source>
</evidence>
<reference evidence="5" key="1">
    <citation type="journal article" date="2020" name="Stud. Mycol.">
        <title>101 Dothideomycetes genomes: a test case for predicting lifestyles and emergence of pathogens.</title>
        <authorList>
            <person name="Haridas S."/>
            <person name="Albert R."/>
            <person name="Binder M."/>
            <person name="Bloem J."/>
            <person name="Labutti K."/>
            <person name="Salamov A."/>
            <person name="Andreopoulos B."/>
            <person name="Baker S."/>
            <person name="Barry K."/>
            <person name="Bills G."/>
            <person name="Bluhm B."/>
            <person name="Cannon C."/>
            <person name="Castanera R."/>
            <person name="Culley D."/>
            <person name="Daum C."/>
            <person name="Ezra D."/>
            <person name="Gonzalez J."/>
            <person name="Henrissat B."/>
            <person name="Kuo A."/>
            <person name="Liang C."/>
            <person name="Lipzen A."/>
            <person name="Lutzoni F."/>
            <person name="Magnuson J."/>
            <person name="Mondo S."/>
            <person name="Nolan M."/>
            <person name="Ohm R."/>
            <person name="Pangilinan J."/>
            <person name="Park H.-J."/>
            <person name="Ramirez L."/>
            <person name="Alfaro M."/>
            <person name="Sun H."/>
            <person name="Tritt A."/>
            <person name="Yoshinaga Y."/>
            <person name="Zwiers L.-H."/>
            <person name="Turgeon B."/>
            <person name="Goodwin S."/>
            <person name="Spatafora J."/>
            <person name="Crous P."/>
            <person name="Grigoriev I."/>
        </authorList>
    </citation>
    <scope>NUCLEOTIDE SEQUENCE</scope>
    <source>
        <strain evidence="5">CBS 122367</strain>
    </source>
</reference>
<dbReference type="SUPFAM" id="SSF109905">
    <property type="entry name" value="Surp module (SWAP domain)"/>
    <property type="match status" value="1"/>
</dbReference>
<dbReference type="InterPro" id="IPR000061">
    <property type="entry name" value="Surp"/>
</dbReference>
<name>A0A6G1IKG7_9PLEO</name>
<feature type="domain" description="CID" evidence="4">
    <location>
        <begin position="440"/>
        <end position="614"/>
    </location>
</feature>
<dbReference type="InterPro" id="IPR006569">
    <property type="entry name" value="CID_dom"/>
</dbReference>
<dbReference type="InterPro" id="IPR008942">
    <property type="entry name" value="ENTH_VHS"/>
</dbReference>
<feature type="compositionally biased region" description="Gly residues" evidence="2">
    <location>
        <begin position="49"/>
        <end position="58"/>
    </location>
</feature>
<feature type="region of interest" description="Disordered" evidence="2">
    <location>
        <begin position="272"/>
        <end position="294"/>
    </location>
</feature>
<dbReference type="AlphaFoldDB" id="A0A6G1IKG7"/>
<organism evidence="5 6">
    <name type="scientific">Lentithecium fluviatile CBS 122367</name>
    <dbReference type="NCBI Taxonomy" id="1168545"/>
    <lineage>
        <taxon>Eukaryota</taxon>
        <taxon>Fungi</taxon>
        <taxon>Dikarya</taxon>
        <taxon>Ascomycota</taxon>
        <taxon>Pezizomycotina</taxon>
        <taxon>Dothideomycetes</taxon>
        <taxon>Pleosporomycetidae</taxon>
        <taxon>Pleosporales</taxon>
        <taxon>Massarineae</taxon>
        <taxon>Lentitheciaceae</taxon>
        <taxon>Lentithecium</taxon>
    </lineage>
</organism>
<dbReference type="Gene3D" id="1.25.40.90">
    <property type="match status" value="1"/>
</dbReference>